<proteinExistence type="predicted"/>
<reference evidence="2" key="1">
    <citation type="journal article" date="2019" name="Int. J. Syst. Evol. Microbiol.">
        <title>The Global Catalogue of Microorganisms (GCM) 10K type strain sequencing project: providing services to taxonomists for standard genome sequencing and annotation.</title>
        <authorList>
            <consortium name="The Broad Institute Genomics Platform"/>
            <consortium name="The Broad Institute Genome Sequencing Center for Infectious Disease"/>
            <person name="Wu L."/>
            <person name="Ma J."/>
        </authorList>
    </citation>
    <scope>NUCLEOTIDE SEQUENCE [LARGE SCALE GENOMIC DNA]</scope>
    <source>
        <strain evidence="2">JCM 17106</strain>
    </source>
</reference>
<organism evidence="1 2">
    <name type="scientific">Aquimarina addita</name>
    <dbReference type="NCBI Taxonomy" id="870485"/>
    <lineage>
        <taxon>Bacteria</taxon>
        <taxon>Pseudomonadati</taxon>
        <taxon>Bacteroidota</taxon>
        <taxon>Flavobacteriia</taxon>
        <taxon>Flavobacteriales</taxon>
        <taxon>Flavobacteriaceae</taxon>
        <taxon>Aquimarina</taxon>
    </lineage>
</organism>
<accession>A0ABP6UNL5</accession>
<dbReference type="Proteomes" id="UP001500459">
    <property type="component" value="Unassembled WGS sequence"/>
</dbReference>
<comment type="caution">
    <text evidence="1">The sequence shown here is derived from an EMBL/GenBank/DDBJ whole genome shotgun (WGS) entry which is preliminary data.</text>
</comment>
<sequence length="51" mass="5851">MYDNTFIIEPELVKKTILYGLSKGYSPDQKGNDLNLGDLSQQLVLNLMYKK</sequence>
<name>A0ABP6UNL5_9FLAO</name>
<gene>
    <name evidence="1" type="ORF">GCM10022393_31120</name>
</gene>
<evidence type="ECO:0000313" key="2">
    <source>
        <dbReference type="Proteomes" id="UP001500459"/>
    </source>
</evidence>
<evidence type="ECO:0000313" key="1">
    <source>
        <dbReference type="EMBL" id="GAA3514948.1"/>
    </source>
</evidence>
<keyword evidence="2" id="KW-1185">Reference proteome</keyword>
<protein>
    <submittedName>
        <fullName evidence="1">Uncharacterized protein</fullName>
    </submittedName>
</protein>
<dbReference type="EMBL" id="BAABCW010000014">
    <property type="protein sequence ID" value="GAA3514948.1"/>
    <property type="molecule type" value="Genomic_DNA"/>
</dbReference>